<evidence type="ECO:0000313" key="1">
    <source>
        <dbReference type="EMBL" id="CAJ0595788.1"/>
    </source>
</evidence>
<proteinExistence type="predicted"/>
<sequence>MCTIFKSGEVNQVGRGNVFALDRQLVLPTCERPLPLAPNLEFQQLPKPTEAESEAKKAQLLAMNTTAPLTIIDEIALSGTVFYLKDISKMPDAAHLNYRLVFAKAPIPECVSVPVFQRASQRRLYFGDIYNVTGYTFLDAYAFTDRCACAGICCGQVPIYEKLALENYLYSVSKPISQTTEMNQTLYIAGTLFASNRTDQGMSKTGC</sequence>
<name>A0AA36M1U3_CYLNA</name>
<reference evidence="1" key="1">
    <citation type="submission" date="2023-07" db="EMBL/GenBank/DDBJ databases">
        <authorList>
            <consortium name="CYATHOMIX"/>
        </authorList>
    </citation>
    <scope>NUCLEOTIDE SEQUENCE</scope>
    <source>
        <strain evidence="1">N/A</strain>
    </source>
</reference>
<dbReference type="EMBL" id="CATQJL010000112">
    <property type="protein sequence ID" value="CAJ0595788.1"/>
    <property type="molecule type" value="Genomic_DNA"/>
</dbReference>
<protein>
    <submittedName>
        <fullName evidence="1">Uncharacterized protein</fullName>
    </submittedName>
</protein>
<gene>
    <name evidence="1" type="ORF">CYNAS_LOCUS7771</name>
</gene>
<evidence type="ECO:0000313" key="2">
    <source>
        <dbReference type="Proteomes" id="UP001176961"/>
    </source>
</evidence>
<accession>A0AA36M1U3</accession>
<dbReference type="Proteomes" id="UP001176961">
    <property type="component" value="Unassembled WGS sequence"/>
</dbReference>
<organism evidence="1 2">
    <name type="scientific">Cylicocyclus nassatus</name>
    <name type="common">Nematode worm</name>
    <dbReference type="NCBI Taxonomy" id="53992"/>
    <lineage>
        <taxon>Eukaryota</taxon>
        <taxon>Metazoa</taxon>
        <taxon>Ecdysozoa</taxon>
        <taxon>Nematoda</taxon>
        <taxon>Chromadorea</taxon>
        <taxon>Rhabditida</taxon>
        <taxon>Rhabditina</taxon>
        <taxon>Rhabditomorpha</taxon>
        <taxon>Strongyloidea</taxon>
        <taxon>Strongylidae</taxon>
        <taxon>Cylicocyclus</taxon>
    </lineage>
</organism>
<comment type="caution">
    <text evidence="1">The sequence shown here is derived from an EMBL/GenBank/DDBJ whole genome shotgun (WGS) entry which is preliminary data.</text>
</comment>
<keyword evidence="2" id="KW-1185">Reference proteome</keyword>
<dbReference type="AlphaFoldDB" id="A0AA36M1U3"/>